<gene>
    <name evidence="1" type="ORF">DILT_LOCUS19557</name>
</gene>
<name>A0A3P7P4N2_DIBLA</name>
<dbReference type="AlphaFoldDB" id="A0A3P7P4N2"/>
<dbReference type="Proteomes" id="UP000281553">
    <property type="component" value="Unassembled WGS sequence"/>
</dbReference>
<evidence type="ECO:0000313" key="1">
    <source>
        <dbReference type="EMBL" id="VDN45253.1"/>
    </source>
</evidence>
<sequence>MESSCGKEASAKQLLLREDVKAADGPPMTEEVAQQLLEITKGDCDMAARIWSGFVPRSSIGLTK</sequence>
<accession>A0A3P7P4N2</accession>
<dbReference type="EMBL" id="UYRU01115564">
    <property type="protein sequence ID" value="VDN45253.1"/>
    <property type="molecule type" value="Genomic_DNA"/>
</dbReference>
<protein>
    <submittedName>
        <fullName evidence="1">Uncharacterized protein</fullName>
    </submittedName>
</protein>
<keyword evidence="2" id="KW-1185">Reference proteome</keyword>
<reference evidence="1 2" key="1">
    <citation type="submission" date="2018-11" db="EMBL/GenBank/DDBJ databases">
        <authorList>
            <consortium name="Pathogen Informatics"/>
        </authorList>
    </citation>
    <scope>NUCLEOTIDE SEQUENCE [LARGE SCALE GENOMIC DNA]</scope>
</reference>
<proteinExistence type="predicted"/>
<evidence type="ECO:0000313" key="2">
    <source>
        <dbReference type="Proteomes" id="UP000281553"/>
    </source>
</evidence>
<organism evidence="1 2">
    <name type="scientific">Dibothriocephalus latus</name>
    <name type="common">Fish tapeworm</name>
    <name type="synonym">Diphyllobothrium latum</name>
    <dbReference type="NCBI Taxonomy" id="60516"/>
    <lineage>
        <taxon>Eukaryota</taxon>
        <taxon>Metazoa</taxon>
        <taxon>Spiralia</taxon>
        <taxon>Lophotrochozoa</taxon>
        <taxon>Platyhelminthes</taxon>
        <taxon>Cestoda</taxon>
        <taxon>Eucestoda</taxon>
        <taxon>Diphyllobothriidea</taxon>
        <taxon>Diphyllobothriidae</taxon>
        <taxon>Dibothriocephalus</taxon>
    </lineage>
</organism>